<name>A0AAD7BS87_9AGAR</name>
<sequence length="161" mass="18020">SHGLTASNAEIMSLQTALVSQGDEPPSSPLQEGEITRIRSRALEMGLGDEGTTRADATPRERELFDMVLRLTNPDIPTSDASQLVRQAETIAALVHQRDYLSDQLQEERSRWEGEKMGWERVSEALVVQQQALRPADSVRRHLTANKHASELFLGSKEEMR</sequence>
<accession>A0AAD7BS87</accession>
<reference evidence="1" key="1">
    <citation type="submission" date="2023-03" db="EMBL/GenBank/DDBJ databases">
        <title>Massive genome expansion in bonnet fungi (Mycena s.s.) driven by repeated elements and novel gene families across ecological guilds.</title>
        <authorList>
            <consortium name="Lawrence Berkeley National Laboratory"/>
            <person name="Harder C.B."/>
            <person name="Miyauchi S."/>
            <person name="Viragh M."/>
            <person name="Kuo A."/>
            <person name="Thoen E."/>
            <person name="Andreopoulos B."/>
            <person name="Lu D."/>
            <person name="Skrede I."/>
            <person name="Drula E."/>
            <person name="Henrissat B."/>
            <person name="Morin E."/>
            <person name="Kohler A."/>
            <person name="Barry K."/>
            <person name="LaButti K."/>
            <person name="Morin E."/>
            <person name="Salamov A."/>
            <person name="Lipzen A."/>
            <person name="Mereny Z."/>
            <person name="Hegedus B."/>
            <person name="Baldrian P."/>
            <person name="Stursova M."/>
            <person name="Weitz H."/>
            <person name="Taylor A."/>
            <person name="Grigoriev I.V."/>
            <person name="Nagy L.G."/>
            <person name="Martin F."/>
            <person name="Kauserud H."/>
        </authorList>
    </citation>
    <scope>NUCLEOTIDE SEQUENCE</scope>
    <source>
        <strain evidence="1">9284</strain>
    </source>
</reference>
<dbReference type="AlphaFoldDB" id="A0AAD7BS87"/>
<protein>
    <submittedName>
        <fullName evidence="1">Uncharacterized protein</fullName>
    </submittedName>
</protein>
<keyword evidence="2" id="KW-1185">Reference proteome</keyword>
<comment type="caution">
    <text evidence="1">The sequence shown here is derived from an EMBL/GenBank/DDBJ whole genome shotgun (WGS) entry which is preliminary data.</text>
</comment>
<evidence type="ECO:0000313" key="1">
    <source>
        <dbReference type="EMBL" id="KAJ7628591.1"/>
    </source>
</evidence>
<dbReference type="EMBL" id="JARKIF010000010">
    <property type="protein sequence ID" value="KAJ7628591.1"/>
    <property type="molecule type" value="Genomic_DNA"/>
</dbReference>
<dbReference type="Proteomes" id="UP001221142">
    <property type="component" value="Unassembled WGS sequence"/>
</dbReference>
<feature type="non-terminal residue" evidence="1">
    <location>
        <position position="161"/>
    </location>
</feature>
<proteinExistence type="predicted"/>
<organism evidence="1 2">
    <name type="scientific">Roridomyces roridus</name>
    <dbReference type="NCBI Taxonomy" id="1738132"/>
    <lineage>
        <taxon>Eukaryota</taxon>
        <taxon>Fungi</taxon>
        <taxon>Dikarya</taxon>
        <taxon>Basidiomycota</taxon>
        <taxon>Agaricomycotina</taxon>
        <taxon>Agaricomycetes</taxon>
        <taxon>Agaricomycetidae</taxon>
        <taxon>Agaricales</taxon>
        <taxon>Marasmiineae</taxon>
        <taxon>Mycenaceae</taxon>
        <taxon>Roridomyces</taxon>
    </lineage>
</organism>
<evidence type="ECO:0000313" key="2">
    <source>
        <dbReference type="Proteomes" id="UP001221142"/>
    </source>
</evidence>
<gene>
    <name evidence="1" type="ORF">FB45DRAFT_748411</name>
</gene>